<gene>
    <name evidence="3" type="ORF">K3718_17240</name>
    <name evidence="2" type="ORF">PHA8399_01203</name>
</gene>
<dbReference type="Proteomes" id="UP000051326">
    <property type="component" value="Unassembled WGS sequence"/>
</dbReference>
<dbReference type="AlphaFoldDB" id="A0A0P1HP72"/>
<sequence length="170" mass="18566">MLALNIASSAAALPGRARSVFRKTAKAAVAACLALAVLQPQAAAAQQTYVVGSDRGGYLHDRLIELKNLKRSGTRVEIRGRVCYSTCTMFLGLPGACVDPNTTFGFHGPSRSGRRLAQEKFDYFSRVMADFYPEPLKVWFMAEGRNRISGIYKIKGSEIIRMGVKACRSA</sequence>
<evidence type="ECO:0000313" key="2">
    <source>
        <dbReference type="EMBL" id="CUH99087.1"/>
    </source>
</evidence>
<name>A0A0P1HP72_9RHOB</name>
<proteinExistence type="predicted"/>
<evidence type="ECO:0000313" key="3">
    <source>
        <dbReference type="EMBL" id="UWQ41249.1"/>
    </source>
</evidence>
<keyword evidence="1" id="KW-0732">Signal</keyword>
<feature type="signal peptide" evidence="1">
    <location>
        <begin position="1"/>
        <end position="42"/>
    </location>
</feature>
<reference evidence="2 4" key="1">
    <citation type="submission" date="2015-09" db="EMBL/GenBank/DDBJ databases">
        <authorList>
            <consortium name="Swine Surveillance"/>
        </authorList>
    </citation>
    <scope>NUCLEOTIDE SEQUENCE [LARGE SCALE GENOMIC DNA]</scope>
    <source>
        <strain evidence="2 4">CECT 8399</strain>
    </source>
</reference>
<evidence type="ECO:0000313" key="5">
    <source>
        <dbReference type="Proteomes" id="UP001058514"/>
    </source>
</evidence>
<organism evidence="2 4">
    <name type="scientific">Leisingera aquaemixtae</name>
    <dbReference type="NCBI Taxonomy" id="1396826"/>
    <lineage>
        <taxon>Bacteria</taxon>
        <taxon>Pseudomonadati</taxon>
        <taxon>Pseudomonadota</taxon>
        <taxon>Alphaproteobacteria</taxon>
        <taxon>Rhodobacterales</taxon>
        <taxon>Roseobacteraceae</taxon>
        <taxon>Leisingera</taxon>
    </lineage>
</organism>
<protein>
    <submittedName>
        <fullName evidence="2">Uncharacterized protein</fullName>
    </submittedName>
</protein>
<dbReference type="STRING" id="1396826.PHA8399_01203"/>
<dbReference type="Proteomes" id="UP001058514">
    <property type="component" value="Chromosome"/>
</dbReference>
<dbReference type="EMBL" id="CYSR01000011">
    <property type="protein sequence ID" value="CUH99087.1"/>
    <property type="molecule type" value="Genomic_DNA"/>
</dbReference>
<dbReference type="EMBL" id="CP081051">
    <property type="protein sequence ID" value="UWQ41249.1"/>
    <property type="molecule type" value="Genomic_DNA"/>
</dbReference>
<keyword evidence="5" id="KW-1185">Reference proteome</keyword>
<accession>A0A0P1HP72</accession>
<evidence type="ECO:0000313" key="4">
    <source>
        <dbReference type="Proteomes" id="UP000051326"/>
    </source>
</evidence>
<feature type="chain" id="PRO_5006064483" evidence="1">
    <location>
        <begin position="43"/>
        <end position="170"/>
    </location>
</feature>
<evidence type="ECO:0000256" key="1">
    <source>
        <dbReference type="SAM" id="SignalP"/>
    </source>
</evidence>
<dbReference type="RefSeq" id="WP_058285267.1">
    <property type="nucleotide sequence ID" value="NZ_CP081044.1"/>
</dbReference>
<reference evidence="3" key="2">
    <citation type="submission" date="2021-08" db="EMBL/GenBank/DDBJ databases">
        <authorList>
            <person name="Nwanade C."/>
            <person name="Wang M."/>
            <person name="Masoudi A."/>
            <person name="Yu Z."/>
            <person name="Liu J."/>
        </authorList>
    </citation>
    <scope>NUCLEOTIDE SEQUENCE</scope>
    <source>
        <strain evidence="3">S166</strain>
    </source>
</reference>